<dbReference type="Proteomes" id="UP000824366">
    <property type="component" value="Chromosome"/>
</dbReference>
<feature type="signal peptide" evidence="1">
    <location>
        <begin position="1"/>
        <end position="23"/>
    </location>
</feature>
<name>A0ABN6DDE3_9BURK</name>
<dbReference type="RefSeq" id="WP_223904871.1">
    <property type="nucleotide sequence ID" value="NZ_AP024238.1"/>
</dbReference>
<keyword evidence="4" id="KW-1185">Reference proteome</keyword>
<dbReference type="EMBL" id="AP024238">
    <property type="protein sequence ID" value="BCO28969.1"/>
    <property type="molecule type" value="Genomic_DNA"/>
</dbReference>
<feature type="chain" id="PRO_5045822956" description="FecR protein domain-containing protein" evidence="1">
    <location>
        <begin position="24"/>
        <end position="462"/>
    </location>
</feature>
<reference evidence="3 4" key="1">
    <citation type="journal article" date="2021" name="Microbiol. Spectr.">
        <title>A Single Bacterium Capable of Oxidation and Reduction of Iron at Circumneutral pH.</title>
        <authorList>
            <person name="Kato S."/>
            <person name="Ohkuma M."/>
        </authorList>
    </citation>
    <scope>NUCLEOTIDE SEQUENCE [LARGE SCALE GENOMIC DNA]</scope>
    <source>
        <strain evidence="3 4">MIZ03</strain>
    </source>
</reference>
<evidence type="ECO:0000256" key="1">
    <source>
        <dbReference type="SAM" id="SignalP"/>
    </source>
</evidence>
<sequence length="462" mass="48346">MKTFLTSLSLLAGLLLASGMAAAQTVTPVPAVATAAAVDGTVFVTRAGHPTILARGSSLQEGDAINTTRNSTVRLQFTDGGETVIRPESTLVVQKYQFQKESPAQDNMLLRLIKGGIRALTGAIGKRGNADAYQLRANTATVGIRGTDFSVRLCQQDCNETGDTKHRNSAAPVAARAVQVRGVAKVSHGGGGWVTLSEGQALYNGDVLQTQLDSHVVLVFSDGARITVNPSSQMGISEYANVAPSGNAANKSLGSMIIELFKGGLRFATGLIGKSNPEKVKVRTATATIGIRGTVFDVVCAPGSSADSATAADLGDMPCEESLFAQTREGTITLTGSQGESVVLPTGQSGRVNGPERPARALQVSPDYFRTLSTPEPEKVPVNLEGLFGLETTPDTSDGVLLTVHDGRVVLAQAEKDILLDAGESAFAGRAVIPVRLQSVPPILDRDPFLSIGMFSANMCRR</sequence>
<proteinExistence type="predicted"/>
<dbReference type="Pfam" id="PF04773">
    <property type="entry name" value="FecR"/>
    <property type="match status" value="2"/>
</dbReference>
<feature type="domain" description="FecR protein" evidence="2">
    <location>
        <begin position="206"/>
        <end position="298"/>
    </location>
</feature>
<dbReference type="PANTHER" id="PTHR38731">
    <property type="entry name" value="LIPL45-RELATED LIPOPROTEIN-RELATED"/>
    <property type="match status" value="1"/>
</dbReference>
<dbReference type="InterPro" id="IPR006860">
    <property type="entry name" value="FecR"/>
</dbReference>
<gene>
    <name evidence="3" type="ORF">MIZ03_3879</name>
</gene>
<dbReference type="Gene3D" id="2.60.120.1440">
    <property type="match status" value="1"/>
</dbReference>
<evidence type="ECO:0000259" key="2">
    <source>
        <dbReference type="Pfam" id="PF04773"/>
    </source>
</evidence>
<organism evidence="3 4">
    <name type="scientific">Rhodoferax lithotrophicus</name>
    <dbReference type="NCBI Taxonomy" id="2798804"/>
    <lineage>
        <taxon>Bacteria</taxon>
        <taxon>Pseudomonadati</taxon>
        <taxon>Pseudomonadota</taxon>
        <taxon>Betaproteobacteria</taxon>
        <taxon>Burkholderiales</taxon>
        <taxon>Comamonadaceae</taxon>
        <taxon>Rhodoferax</taxon>
    </lineage>
</organism>
<evidence type="ECO:0000313" key="3">
    <source>
        <dbReference type="EMBL" id="BCO28969.1"/>
    </source>
</evidence>
<evidence type="ECO:0000313" key="4">
    <source>
        <dbReference type="Proteomes" id="UP000824366"/>
    </source>
</evidence>
<protein>
    <recommendedName>
        <fullName evidence="2">FecR protein domain-containing protein</fullName>
    </recommendedName>
</protein>
<accession>A0ABN6DDE3</accession>
<feature type="domain" description="FecR protein" evidence="2">
    <location>
        <begin position="63"/>
        <end position="155"/>
    </location>
</feature>
<keyword evidence="1" id="KW-0732">Signal</keyword>